<dbReference type="EMBL" id="JX442241">
    <property type="protein sequence ID" value="AFQ96267.1"/>
    <property type="molecule type" value="Genomic_DNA"/>
</dbReference>
<protein>
    <submittedName>
        <fullName evidence="1">Uncharacterized protein</fullName>
    </submittedName>
</protein>
<dbReference type="RefSeq" id="YP_006905943.1">
    <property type="nucleotide sequence ID" value="NC_018831.1"/>
</dbReference>
<gene>
    <name evidence="1" type="ORF">P70_0078</name>
</gene>
<sequence length="75" mass="8804">MREPIDKVTRLRIERMELTADIKQLEIVYTSMTTLHNACEPEISRAMDTILGKIRMFRRELERINEIIDTVDGLA</sequence>
<name>J9QPC0_9CAUD</name>
<evidence type="ECO:0000313" key="2">
    <source>
        <dbReference type="Proteomes" id="UP000006275"/>
    </source>
</evidence>
<keyword evidence="2" id="KW-1185">Reference proteome</keyword>
<proteinExistence type="predicted"/>
<organism evidence="1 2">
    <name type="scientific">Listeria phage P70</name>
    <dbReference type="NCBI Taxonomy" id="1225800"/>
    <lineage>
        <taxon>Viruses</taxon>
        <taxon>Duplodnaviria</taxon>
        <taxon>Heunggongvirae</taxon>
        <taxon>Uroviricota</taxon>
        <taxon>Caudoviricetes</taxon>
        <taxon>Homburgvirus</taxon>
        <taxon>Homburgvirus P70</taxon>
    </lineage>
</organism>
<accession>J9QPC0</accession>
<reference evidence="1 2" key="1">
    <citation type="journal article" date="2012" name="J. Virol.">
        <title>Bacteriophage P70: Unique morphology and unrelatedness to other Listeria bacteriophages.</title>
        <authorList>
            <person name="Schmuki M.M."/>
            <person name="Erne D."/>
            <person name="Loessner M.J."/>
            <person name="Klumpp J."/>
        </authorList>
    </citation>
    <scope>NUCLEOTIDE SEQUENCE [LARGE SCALE GENOMIC DNA]</scope>
</reference>
<dbReference type="KEGG" id="vg:13827683"/>
<dbReference type="Proteomes" id="UP000006275">
    <property type="component" value="Segment"/>
</dbReference>
<evidence type="ECO:0000313" key="1">
    <source>
        <dbReference type="EMBL" id="AFQ96267.1"/>
    </source>
</evidence>
<dbReference type="GeneID" id="13827683"/>